<evidence type="ECO:0000256" key="1">
    <source>
        <dbReference type="SAM" id="MobiDB-lite"/>
    </source>
</evidence>
<evidence type="ECO:0000259" key="2">
    <source>
        <dbReference type="PROSITE" id="PS50878"/>
    </source>
</evidence>
<dbReference type="PANTHER" id="PTHR46890:SF50">
    <property type="entry name" value="RNA-DIRECTED DNA POLYMERASE, EUKARYOTA, REVERSE TRANSCRIPTASE ZINC-BINDING DOMAIN PROTEIN-RELATED"/>
    <property type="match status" value="1"/>
</dbReference>
<organism evidence="3 4">
    <name type="scientific">Vitis vinifera</name>
    <name type="common">Grape</name>
    <dbReference type="NCBI Taxonomy" id="29760"/>
    <lineage>
        <taxon>Eukaryota</taxon>
        <taxon>Viridiplantae</taxon>
        <taxon>Streptophyta</taxon>
        <taxon>Embryophyta</taxon>
        <taxon>Tracheophyta</taxon>
        <taxon>Spermatophyta</taxon>
        <taxon>Magnoliopsida</taxon>
        <taxon>eudicotyledons</taxon>
        <taxon>Gunneridae</taxon>
        <taxon>Pentapetalae</taxon>
        <taxon>rosids</taxon>
        <taxon>Vitales</taxon>
        <taxon>Vitaceae</taxon>
        <taxon>Viteae</taxon>
        <taxon>Vitis</taxon>
    </lineage>
</organism>
<dbReference type="EMBL" id="QGNW01000028">
    <property type="protein sequence ID" value="RVX12219.1"/>
    <property type="molecule type" value="Genomic_DNA"/>
</dbReference>
<dbReference type="SUPFAM" id="SSF56672">
    <property type="entry name" value="DNA/RNA polymerases"/>
    <property type="match status" value="1"/>
</dbReference>
<dbReference type="Pfam" id="PF14111">
    <property type="entry name" value="DUF4283"/>
    <property type="match status" value="1"/>
</dbReference>
<dbReference type="Pfam" id="PF13966">
    <property type="entry name" value="zf-RVT"/>
    <property type="match status" value="1"/>
</dbReference>
<dbReference type="Proteomes" id="UP000288805">
    <property type="component" value="Unassembled WGS sequence"/>
</dbReference>
<evidence type="ECO:0000313" key="3">
    <source>
        <dbReference type="EMBL" id="RVX12219.1"/>
    </source>
</evidence>
<dbReference type="InterPro" id="IPR052343">
    <property type="entry name" value="Retrotransposon-Effector_Assoc"/>
</dbReference>
<evidence type="ECO:0000313" key="4">
    <source>
        <dbReference type="Proteomes" id="UP000288805"/>
    </source>
</evidence>
<dbReference type="InterPro" id="IPR025558">
    <property type="entry name" value="DUF4283"/>
</dbReference>
<name>A0A438JTG1_VITVI</name>
<dbReference type="SUPFAM" id="SSF56219">
    <property type="entry name" value="DNase I-like"/>
    <property type="match status" value="1"/>
</dbReference>
<dbReference type="InterPro" id="IPR000477">
    <property type="entry name" value="RT_dom"/>
</dbReference>
<dbReference type="CDD" id="cd01650">
    <property type="entry name" value="RT_nLTR_like"/>
    <property type="match status" value="1"/>
</dbReference>
<dbReference type="InterPro" id="IPR036691">
    <property type="entry name" value="Endo/exonu/phosph_ase_sf"/>
</dbReference>
<proteinExistence type="predicted"/>
<feature type="domain" description="Reverse transcriptase" evidence="2">
    <location>
        <begin position="1155"/>
        <end position="1428"/>
    </location>
</feature>
<dbReference type="InterPro" id="IPR043502">
    <property type="entry name" value="DNA/RNA_pol_sf"/>
</dbReference>
<sequence length="1862" mass="209976">MPRVVRLRLEQIQRDFLCGGRALEWKTHLVKWAVVCLDKSKGGLGVKCLSTLNRVLLCNEVGTSWKKGGLFGSKLLEIRKEGSLLSNNIVFSVGNGRIVRFWKDKWAFNDWEVDLVERLLLTVQGKRCSGAWKYSPVSKEYHMEPLCSSQIPNSGGGRRRFTVESKAYDLVIDEVGGKLRGCIWERCKGLSSWIRFGDASLSSLLVGVESCCRDRDDSNWSLAWEEENRKYRLERRTNEAGRFILCSVRDLEAKRFCLIFPEGKRLSGGWNTLAEKLREVGVAPFRGVKDPLSLEVLKKEKEPDQRTYADVVNLRLGRLGDKVWLEGGGRVKPGRLEQLGRCLVGRWDKVENHPPALVFLKNWAVHAWLLKGKLDIAVMGGGLLLFEFELMSEAERVLARGKRKVLGSVLMMERWHPEVGCFSNGVFAREVWVRVVGLPLHLWNREVFKLIGDGCGGFIAVDNKTESMAELQWARLLVKSVGRDTPSSVQIADEMGCFSVQLWWESPPWFSQVVPAGSALGKGDAVAVEVAGSGSREECRGGVIVKVGQPMEQRGAGEPPCGSSSKGISGCPYELAGRGPGKEVTDGEDSCGISSRGGGKLANMGGFKSGPAACVFGPDWEAQAGAGLEMVVLSQNLWESRRLGQIGLIEGCEERADIGFEPVLGGLRENRASPRAEVGGMEIRASMEASGGQVKEDGGIACILGGDWRDSESLMAKARARMSEEALLAEASRDPVVIDEEDGYHAPLRALLTDGRPWEMSTEGGKNRGVRSKESEDLEEEEDQGSGWDDSSLAKFSKSLGFSTVGVEGEVLKLLLRLKSRRDQGKKKGSSGMTRGGEKSWCGEIFRLGSSKCERAAGGVLVFWDKRVLELEGMEGGPFTWSGGLNNQAMTRLDRFLVSEDWEDHFKGAVQCTLPRPVSDHFPILLDGGGVRRGPVPFRFENMWLKEEGFKDLLKGWWQSLSFNGSFSFILAEKLKALKAILKSWNKEEKLRPLSLEELEARKAAKGDFEKWALMEEVSWRQKSREVWLREGDRNTGFFHKMANSHRRRNCLSKIKVDGVWLTEEQEIKRGVVRAFKDQLTDPGGWHPSMEGLDFNRIGDEDAAGLEEVFSEEEVLKALSDLNGDKAPGPDGFPIRFWQFCWDVVKEEIMGFLLEFHERGRFVRSLNSTFLVLIPKKPGAEDLRDFRPISLVGGLYKLLAKVLANRLKKVVGKVVSSAQNAFVEGRQILDAALIANEAIDSLLKRNECGLLCKLDLEKAYDHINWNFLMVVLQSMGFGEKWIGWISWCISTATFSVLINGTPEGFFNSSRGLRQGDPISPYLFVIGMEALSRLIHRAVEGGFLSGCRVDGRGGNGALVSHLLFADDTLVFCEASEDQMVHLSWLLMWFEAISGLRINLDKAKFYRLVEWRIWKIWLLRLAVKWVSCLLLIWGSFGGKPQVGGCLGWSGRAISETAGLVEEAIYFQRRENYSNSEYIVKHAYILDVLTPNAKSVNWDTVCMDKRKGGLGVRRLSILNRALLCKWNWRFAIERENFWRHVISRKFGEEEGGWSSREVRESYGVGFWKEIRKEGALMQNKVAFLVGNGRRVIFWKDIWWGNLPLCNSFPSLYAFAFSKEAWVEEFWDTSGVEGAWCPRFSRPFNDWEVEEVERLLLTIRGARLSPIMEDRMMWKVTSNESFSVKSLYNDLSSRRAGLFPHGLIWNPSVPSKVSFFAWEAAWGKVLTMDQLKKRGWAVANRCFMCCEEEESIDHILIHCSKARALWDLLFALFGVCWVLPYSARETLIEWRGFMLGKKHRKVWKAAPLCLFWAVWMERNRIAFDNEDFSVHRLKNSFVCNLWVWTKSIVNVDPLTLPSFLDWLGAR</sequence>
<dbReference type="Gene3D" id="3.60.10.10">
    <property type="entry name" value="Endonuclease/exonuclease/phosphatase"/>
    <property type="match status" value="1"/>
</dbReference>
<feature type="region of interest" description="Disordered" evidence="1">
    <location>
        <begin position="755"/>
        <end position="790"/>
    </location>
</feature>
<gene>
    <name evidence="3" type="primary">LORF2_175</name>
    <name evidence="3" type="ORF">CK203_010529</name>
</gene>
<dbReference type="InterPro" id="IPR026960">
    <property type="entry name" value="RVT-Znf"/>
</dbReference>
<reference evidence="3 4" key="1">
    <citation type="journal article" date="2018" name="PLoS Genet.">
        <title>Population sequencing reveals clonal diversity and ancestral inbreeding in the grapevine cultivar Chardonnay.</title>
        <authorList>
            <person name="Roach M.J."/>
            <person name="Johnson D.L."/>
            <person name="Bohlmann J."/>
            <person name="van Vuuren H.J."/>
            <person name="Jones S.J."/>
            <person name="Pretorius I.S."/>
            <person name="Schmidt S.A."/>
            <person name="Borneman A.R."/>
        </authorList>
    </citation>
    <scope>NUCLEOTIDE SEQUENCE [LARGE SCALE GENOMIC DNA]</scope>
    <source>
        <strain evidence="4">cv. Chardonnay</strain>
        <tissue evidence="3">Leaf</tissue>
    </source>
</reference>
<protein>
    <submittedName>
        <fullName evidence="3">LINE-1 retrotransposable element ORF2 protein</fullName>
    </submittedName>
</protein>
<dbReference type="PANTHER" id="PTHR46890">
    <property type="entry name" value="NON-LTR RETROLELEMENT REVERSE TRANSCRIPTASE-LIKE PROTEIN-RELATED"/>
    <property type="match status" value="1"/>
</dbReference>
<dbReference type="PROSITE" id="PS50878">
    <property type="entry name" value="RT_POL"/>
    <property type="match status" value="1"/>
</dbReference>
<comment type="caution">
    <text evidence="3">The sequence shown here is derived from an EMBL/GenBank/DDBJ whole genome shotgun (WGS) entry which is preliminary data.</text>
</comment>
<dbReference type="Pfam" id="PF00078">
    <property type="entry name" value="RVT_1"/>
    <property type="match status" value="1"/>
</dbReference>
<accession>A0A438JTG1</accession>